<dbReference type="STRING" id="1148.gene:10500173"/>
<keyword evidence="10" id="KW-0175">Coiled coil</keyword>
<reference evidence="14 15" key="2">
    <citation type="journal article" date="1996" name="DNA Res.">
        <title>Sequence analysis of the genome of the unicellular cyanobacterium Synechocystis sp. strain PCC6803. II. Sequence determination of the entire genome and assignment of potential protein-coding regions.</title>
        <authorList>
            <person name="Kaneko T."/>
            <person name="Sato S."/>
            <person name="Kotani H."/>
            <person name="Tanaka A."/>
            <person name="Asamizu E."/>
            <person name="Nakamura Y."/>
            <person name="Miyajima N."/>
            <person name="Hirosawa M."/>
            <person name="Sugiura M."/>
            <person name="Sasamoto S."/>
            <person name="Kimura T."/>
            <person name="Hosouchi T."/>
            <person name="Matsuno A."/>
            <person name="Muraki A."/>
            <person name="Nakazaki N."/>
            <person name="Naruo K."/>
            <person name="Okumura S."/>
            <person name="Shimpo S."/>
            <person name="Takeuchi C."/>
            <person name="Wada T."/>
            <person name="Watanabe A."/>
            <person name="Yamada M."/>
            <person name="Yasuda M."/>
            <person name="Tabata S."/>
        </authorList>
    </citation>
    <scope>NUCLEOTIDE SEQUENCE [LARGE SCALE GENOMIC DNA]</scope>
    <source>
        <strain evidence="15">ATCC 27184 / PCC 6803 / Kazusa</strain>
    </source>
</reference>
<dbReference type="InterPro" id="IPR000160">
    <property type="entry name" value="GGDEF_dom"/>
</dbReference>
<dbReference type="GO" id="GO:1902201">
    <property type="term" value="P:negative regulation of bacterial-type flagellum-dependent cell motility"/>
    <property type="evidence" value="ECO:0000318"/>
    <property type="project" value="GO_Central"/>
</dbReference>
<dbReference type="CDD" id="cd00130">
    <property type="entry name" value="PAS"/>
    <property type="match status" value="3"/>
</dbReference>
<keyword evidence="3" id="KW-0997">Cell inner membrane</keyword>
<evidence type="ECO:0000256" key="3">
    <source>
        <dbReference type="ARBA" id="ARBA00022519"/>
    </source>
</evidence>
<dbReference type="InterPro" id="IPR043128">
    <property type="entry name" value="Rev_trsase/Diguanyl_cyclase"/>
</dbReference>
<dbReference type="Gene3D" id="3.30.450.40">
    <property type="match status" value="1"/>
</dbReference>
<dbReference type="GO" id="GO:0000166">
    <property type="term" value="F:nucleotide binding"/>
    <property type="evidence" value="ECO:0007669"/>
    <property type="project" value="UniProtKB-KW"/>
</dbReference>
<evidence type="ECO:0000256" key="4">
    <source>
        <dbReference type="ARBA" id="ARBA00022679"/>
    </source>
</evidence>
<dbReference type="PROSITE" id="PS50112">
    <property type="entry name" value="PAS"/>
    <property type="match status" value="2"/>
</dbReference>
<dbReference type="eggNOG" id="COG2203">
    <property type="taxonomic scope" value="Bacteria"/>
</dbReference>
<sequence>MSDRHKTKAQLLQEMERLRADLADIQRIAKLGFWRFDIASGEITWSAETYQLFGLEPHQFSPSYDWLVQTIQPEFRELHQSIADKVIATGKTQTIEYAITRADASMGWIWARIEAIIDDRGQVNGLQGVAMDISDRKMAEIALRESEARFRNLFESNIVGMFFASNQGEIFDANDRFLQMIGFTKEELDLGLVHWDRLTPPEYDQKDQEIIARLRNHETPEPWQKEYYRKDGSRIPVLVGVASIDVELEYTVCIVVDMTEQQKTLDQCRLTEAKLAELNAQLEQRVLERTKSLQENEDRLKLAFNAANMGYWDLDLLTNGIVWSESLEQMMGLKPGSFDGDLEKVAQMMHPDDRGIVLKALEQSIHNDEPYDLEFRFIKPDGTLRWAASQATVIRDQNNVPLRVIGVDVDITRRKQFEEELQKVNQVLEERLGELKQRNAEMLILSGITDYLQSCFTVKDACGVIAALAQPLFPDCCGGIFILSAQNNCLERVTFWGNPFCSDDVFTPLDCWALRRGRSHGVKQGQHALFCNHVNDQHLPLASLCIPLIAQGETLGLLFLCTFKGEILPDIRQQLAKTVAEQLALAIANLKLREQLEEQSLRDPLTKLFNRRYLEQRLSQELARAKRHHYSVGVLMIDVDHFKRFNDSLGHDAGDRILASIGTLLKNNIRTSDVACRYGGEEITIILPDATLEEASQKAEFLRQAIAEMKIEYSGKIVNSVTASFGVACYPDHGETGQEIIQIADKALYDAKQAGRNRVIVAPKEVST</sequence>
<dbReference type="Pfam" id="PF00990">
    <property type="entry name" value="GGDEF"/>
    <property type="match status" value="1"/>
</dbReference>
<evidence type="ECO:0000313" key="15">
    <source>
        <dbReference type="Proteomes" id="UP000001425"/>
    </source>
</evidence>
<dbReference type="FunFam" id="3.30.450.20:FF:000168">
    <property type="entry name" value="Two-component sensor histidine kinase"/>
    <property type="match status" value="1"/>
</dbReference>
<dbReference type="AlphaFoldDB" id="Q55906"/>
<dbReference type="InterPro" id="IPR050469">
    <property type="entry name" value="Diguanylate_Cyclase"/>
</dbReference>
<dbReference type="SMART" id="SM00267">
    <property type="entry name" value="GGDEF"/>
    <property type="match status" value="1"/>
</dbReference>
<keyword evidence="5" id="KW-0812">Transmembrane</keyword>
<dbReference type="SMART" id="SM00065">
    <property type="entry name" value="GAF"/>
    <property type="match status" value="1"/>
</dbReference>
<dbReference type="FunFam" id="3.30.450.20:FF:000088">
    <property type="entry name" value="Sensory transduction histidine kinase"/>
    <property type="match status" value="1"/>
</dbReference>
<evidence type="ECO:0000256" key="9">
    <source>
        <dbReference type="ARBA" id="ARBA00023136"/>
    </source>
</evidence>
<dbReference type="GO" id="GO:0043709">
    <property type="term" value="P:cell adhesion involved in single-species biofilm formation"/>
    <property type="evidence" value="ECO:0000318"/>
    <property type="project" value="GO_Central"/>
</dbReference>
<dbReference type="PANTHER" id="PTHR45138">
    <property type="entry name" value="REGULATORY COMPONENTS OF SENSORY TRANSDUCTION SYSTEM"/>
    <property type="match status" value="1"/>
</dbReference>
<dbReference type="EMBL" id="BA000022">
    <property type="protein sequence ID" value="BAA10669.1"/>
    <property type="molecule type" value="Genomic_DNA"/>
</dbReference>
<dbReference type="eggNOG" id="COG3706">
    <property type="taxonomic scope" value="Bacteria"/>
</dbReference>
<keyword evidence="8" id="KW-1133">Transmembrane helix</keyword>
<evidence type="ECO:0000313" key="14">
    <source>
        <dbReference type="EMBL" id="BAA10669.1"/>
    </source>
</evidence>
<dbReference type="SUPFAM" id="SSF55073">
    <property type="entry name" value="Nucleotide cyclase"/>
    <property type="match status" value="1"/>
</dbReference>
<evidence type="ECO:0000259" key="13">
    <source>
        <dbReference type="PROSITE" id="PS50887"/>
    </source>
</evidence>
<dbReference type="InParanoid" id="Q55906"/>
<evidence type="ECO:0000256" key="8">
    <source>
        <dbReference type="ARBA" id="ARBA00022989"/>
    </source>
</evidence>
<dbReference type="FunFam" id="3.30.70.270:FF:000001">
    <property type="entry name" value="Diguanylate cyclase domain protein"/>
    <property type="match status" value="1"/>
</dbReference>
<feature type="coiled-coil region" evidence="10">
    <location>
        <begin position="414"/>
        <end position="445"/>
    </location>
</feature>
<dbReference type="GO" id="GO:0052621">
    <property type="term" value="F:diguanylate cyclase activity"/>
    <property type="evidence" value="ECO:0000318"/>
    <property type="project" value="GO_Central"/>
</dbReference>
<dbReference type="eggNOG" id="COG2202">
    <property type="taxonomic scope" value="Bacteria"/>
</dbReference>
<dbReference type="InterPro" id="IPR000700">
    <property type="entry name" value="PAS-assoc_C"/>
</dbReference>
<dbReference type="InterPro" id="IPR029787">
    <property type="entry name" value="Nucleotide_cyclase"/>
</dbReference>
<name>Q55906_SYNY3</name>
<evidence type="ECO:0000256" key="5">
    <source>
        <dbReference type="ARBA" id="ARBA00022692"/>
    </source>
</evidence>
<dbReference type="Pfam" id="PF08447">
    <property type="entry name" value="PAS_3"/>
    <property type="match status" value="2"/>
</dbReference>
<dbReference type="PhylomeDB" id="Q55906"/>
<dbReference type="NCBIfam" id="TIGR00254">
    <property type="entry name" value="GGDEF"/>
    <property type="match status" value="1"/>
</dbReference>
<evidence type="ECO:0000256" key="7">
    <source>
        <dbReference type="ARBA" id="ARBA00022741"/>
    </source>
</evidence>
<dbReference type="PIR" id="S76977">
    <property type="entry name" value="S76977"/>
</dbReference>
<evidence type="ECO:0000256" key="6">
    <source>
        <dbReference type="ARBA" id="ARBA00022737"/>
    </source>
</evidence>
<dbReference type="SUPFAM" id="SSF55781">
    <property type="entry name" value="GAF domain-like"/>
    <property type="match status" value="1"/>
</dbReference>
<dbReference type="PaxDb" id="1148-1001789"/>
<dbReference type="InterPro" id="IPR035965">
    <property type="entry name" value="PAS-like_dom_sf"/>
</dbReference>
<dbReference type="CDD" id="cd01949">
    <property type="entry name" value="GGDEF"/>
    <property type="match status" value="1"/>
</dbReference>
<dbReference type="PANTHER" id="PTHR45138:SF9">
    <property type="entry name" value="DIGUANYLATE CYCLASE DGCM-RELATED"/>
    <property type="match status" value="1"/>
</dbReference>
<comment type="subcellular location">
    <subcellularLocation>
        <location evidence="1">Cell inner membrane</location>
        <topology evidence="1">Multi-pass membrane protein</topology>
    </subcellularLocation>
</comment>
<dbReference type="PROSITE" id="PS50887">
    <property type="entry name" value="GGDEF"/>
    <property type="match status" value="1"/>
</dbReference>
<evidence type="ECO:0000259" key="12">
    <source>
        <dbReference type="PROSITE" id="PS50113"/>
    </source>
</evidence>
<dbReference type="Pfam" id="PF01590">
    <property type="entry name" value="GAF"/>
    <property type="match status" value="1"/>
</dbReference>
<dbReference type="SMART" id="SM00086">
    <property type="entry name" value="PAC"/>
    <property type="match status" value="3"/>
</dbReference>
<dbReference type="Gene3D" id="2.10.70.100">
    <property type="match status" value="2"/>
</dbReference>
<dbReference type="Gene3D" id="3.30.450.20">
    <property type="entry name" value="PAS domain"/>
    <property type="match status" value="3"/>
</dbReference>
<dbReference type="FunFam" id="3.30.450.40:FF:000082">
    <property type="entry name" value="Sensor histidine kinase"/>
    <property type="match status" value="1"/>
</dbReference>
<evidence type="ECO:0000256" key="2">
    <source>
        <dbReference type="ARBA" id="ARBA00022475"/>
    </source>
</evidence>
<protein>
    <submittedName>
        <fullName evidence="14">Slr0302 protein</fullName>
    </submittedName>
</protein>
<keyword evidence="7" id="KW-0547">Nucleotide-binding</keyword>
<keyword evidence="4" id="KW-0808">Transferase</keyword>
<feature type="domain" description="PAC" evidence="12">
    <location>
        <begin position="93"/>
        <end position="145"/>
    </location>
</feature>
<dbReference type="InterPro" id="IPR000014">
    <property type="entry name" value="PAS"/>
</dbReference>
<keyword evidence="2" id="KW-1003">Cell membrane</keyword>
<feature type="domain" description="GGDEF" evidence="13">
    <location>
        <begin position="630"/>
        <end position="764"/>
    </location>
</feature>
<dbReference type="InterPro" id="IPR003018">
    <property type="entry name" value="GAF"/>
</dbReference>
<keyword evidence="9" id="KW-0472">Membrane</keyword>
<dbReference type="NCBIfam" id="TIGR00229">
    <property type="entry name" value="sensory_box"/>
    <property type="match status" value="2"/>
</dbReference>
<evidence type="ECO:0000256" key="10">
    <source>
        <dbReference type="SAM" id="Coils"/>
    </source>
</evidence>
<feature type="domain" description="PAS" evidence="11">
    <location>
        <begin position="146"/>
        <end position="188"/>
    </location>
</feature>
<dbReference type="InterPro" id="IPR029016">
    <property type="entry name" value="GAF-like_dom_sf"/>
</dbReference>
<keyword evidence="6" id="KW-0677">Repeat</keyword>
<organism evidence="14 15">
    <name type="scientific">Synechocystis sp. (strain ATCC 27184 / PCC 6803 / Kazusa)</name>
    <dbReference type="NCBI Taxonomy" id="1111708"/>
    <lineage>
        <taxon>Bacteria</taxon>
        <taxon>Bacillati</taxon>
        <taxon>Cyanobacteriota</taxon>
        <taxon>Cyanophyceae</taxon>
        <taxon>Synechococcales</taxon>
        <taxon>Merismopediaceae</taxon>
        <taxon>Synechocystis</taxon>
    </lineage>
</organism>
<evidence type="ECO:0000259" key="11">
    <source>
        <dbReference type="PROSITE" id="PS50112"/>
    </source>
</evidence>
<dbReference type="InterPro" id="IPR013655">
    <property type="entry name" value="PAS_fold_3"/>
</dbReference>
<dbReference type="Proteomes" id="UP000001425">
    <property type="component" value="Chromosome"/>
</dbReference>
<dbReference type="InterPro" id="IPR001610">
    <property type="entry name" value="PAC"/>
</dbReference>
<dbReference type="KEGG" id="syn:slr0302"/>
<dbReference type="IntAct" id="Q55906">
    <property type="interactions" value="2"/>
</dbReference>
<feature type="domain" description="PAC" evidence="12">
    <location>
        <begin position="371"/>
        <end position="423"/>
    </location>
</feature>
<dbReference type="FunFam" id="2.10.70.100:FF:000001">
    <property type="entry name" value="Sensory transduction histidine kinase"/>
    <property type="match status" value="1"/>
</dbReference>
<dbReference type="EnsemblBacteria" id="BAA10669">
    <property type="protein sequence ID" value="BAA10669"/>
    <property type="gene ID" value="BAA10669"/>
</dbReference>
<gene>
    <name evidence="14" type="ordered locus">slr0302</name>
</gene>
<dbReference type="SUPFAM" id="SSF55785">
    <property type="entry name" value="PYP-like sensor domain (PAS domain)"/>
    <property type="match status" value="3"/>
</dbReference>
<accession>Q55906</accession>
<feature type="domain" description="PAS" evidence="11">
    <location>
        <begin position="296"/>
        <end position="368"/>
    </location>
</feature>
<keyword evidence="15" id="KW-1185">Reference proteome</keyword>
<proteinExistence type="predicted"/>
<evidence type="ECO:0000256" key="1">
    <source>
        <dbReference type="ARBA" id="ARBA00004429"/>
    </source>
</evidence>
<dbReference type="SMART" id="SM00091">
    <property type="entry name" value="PAS"/>
    <property type="match status" value="3"/>
</dbReference>
<reference evidence="14 15" key="1">
    <citation type="journal article" date="1995" name="DNA Res.">
        <title>Sequence analysis of the genome of the unicellular cyanobacterium Synechocystis sp. strain PCC6803. I. Sequence features in the 1 Mb region from map positions 64% to 92% of the genome.</title>
        <authorList>
            <person name="Kaneko T."/>
            <person name="Tanaka A."/>
            <person name="Sato S."/>
            <person name="Kotani H."/>
            <person name="Sazuka T."/>
            <person name="Miyajima N."/>
            <person name="Sugiura M."/>
            <person name="Tabata S."/>
        </authorList>
    </citation>
    <scope>NUCLEOTIDE SEQUENCE [LARGE SCALE GENOMIC DNA]</scope>
    <source>
        <strain evidence="15">ATCC 27184 / PCC 6803 / Kazusa</strain>
    </source>
</reference>
<dbReference type="Pfam" id="PF13426">
    <property type="entry name" value="PAS_9"/>
    <property type="match status" value="1"/>
</dbReference>
<dbReference type="PROSITE" id="PS50113">
    <property type="entry name" value="PAC"/>
    <property type="match status" value="2"/>
</dbReference>
<dbReference type="Gene3D" id="3.30.70.270">
    <property type="match status" value="1"/>
</dbReference>
<dbReference type="GO" id="GO:0005886">
    <property type="term" value="C:plasma membrane"/>
    <property type="evidence" value="ECO:0000318"/>
    <property type="project" value="GO_Central"/>
</dbReference>